<keyword evidence="2" id="KW-1185">Reference proteome</keyword>
<accession>H2Y0E8</accession>
<reference evidence="1" key="3">
    <citation type="submission" date="2025-08" db="UniProtKB">
        <authorList>
            <consortium name="Ensembl"/>
        </authorList>
    </citation>
    <scope>IDENTIFICATION</scope>
</reference>
<reference evidence="1" key="2">
    <citation type="journal article" date="2008" name="Genome Biol.">
        <title>Improved genome assembly and evidence-based global gene model set for the chordate Ciona intestinalis: new insight into intron and operon populations.</title>
        <authorList>
            <person name="Satou Y."/>
            <person name="Mineta K."/>
            <person name="Ogasawara M."/>
            <person name="Sasakura Y."/>
            <person name="Shoguchi E."/>
            <person name="Ueno K."/>
            <person name="Yamada L."/>
            <person name="Matsumoto J."/>
            <person name="Wasserscheid J."/>
            <person name="Dewar K."/>
            <person name="Wiley G.B."/>
            <person name="Macmil S.L."/>
            <person name="Roe B.A."/>
            <person name="Zeller R.W."/>
            <person name="Hastings K.E."/>
            <person name="Lemaire P."/>
            <person name="Lindquist E."/>
            <person name="Endo T."/>
            <person name="Hotta K."/>
            <person name="Inaba K."/>
        </authorList>
    </citation>
    <scope>NUCLEOTIDE SEQUENCE [LARGE SCALE GENOMIC DNA]</scope>
    <source>
        <strain evidence="1">wild type</strain>
    </source>
</reference>
<dbReference type="HOGENOM" id="CLU_2855442_0_0_1"/>
<dbReference type="AlphaFoldDB" id="H2Y0E8"/>
<dbReference type="Proteomes" id="UP000008144">
    <property type="component" value="Chromosome 1"/>
</dbReference>
<evidence type="ECO:0000313" key="1">
    <source>
        <dbReference type="Ensembl" id="ENSCINP00000035382.1"/>
    </source>
</evidence>
<reference evidence="2" key="1">
    <citation type="journal article" date="2002" name="Science">
        <title>The draft genome of Ciona intestinalis: insights into chordate and vertebrate origins.</title>
        <authorList>
            <person name="Dehal P."/>
            <person name="Satou Y."/>
            <person name="Campbell R.K."/>
            <person name="Chapman J."/>
            <person name="Degnan B."/>
            <person name="De Tomaso A."/>
            <person name="Davidson B."/>
            <person name="Di Gregorio A."/>
            <person name="Gelpke M."/>
            <person name="Goodstein D.M."/>
            <person name="Harafuji N."/>
            <person name="Hastings K.E."/>
            <person name="Ho I."/>
            <person name="Hotta K."/>
            <person name="Huang W."/>
            <person name="Kawashima T."/>
            <person name="Lemaire P."/>
            <person name="Martinez D."/>
            <person name="Meinertzhagen I.A."/>
            <person name="Necula S."/>
            <person name="Nonaka M."/>
            <person name="Putnam N."/>
            <person name="Rash S."/>
            <person name="Saiga H."/>
            <person name="Satake M."/>
            <person name="Terry A."/>
            <person name="Yamada L."/>
            <person name="Wang H.G."/>
            <person name="Awazu S."/>
            <person name="Azumi K."/>
            <person name="Boore J."/>
            <person name="Branno M."/>
            <person name="Chin-Bow S."/>
            <person name="DeSantis R."/>
            <person name="Doyle S."/>
            <person name="Francino P."/>
            <person name="Keys D.N."/>
            <person name="Haga S."/>
            <person name="Hayashi H."/>
            <person name="Hino K."/>
            <person name="Imai K.S."/>
            <person name="Inaba K."/>
            <person name="Kano S."/>
            <person name="Kobayashi K."/>
            <person name="Kobayashi M."/>
            <person name="Lee B.I."/>
            <person name="Makabe K.W."/>
            <person name="Manohar C."/>
            <person name="Matassi G."/>
            <person name="Medina M."/>
            <person name="Mochizuki Y."/>
            <person name="Mount S."/>
            <person name="Morishita T."/>
            <person name="Miura S."/>
            <person name="Nakayama A."/>
            <person name="Nishizaka S."/>
            <person name="Nomoto H."/>
            <person name="Ohta F."/>
            <person name="Oishi K."/>
            <person name="Rigoutsos I."/>
            <person name="Sano M."/>
            <person name="Sasaki A."/>
            <person name="Sasakura Y."/>
            <person name="Shoguchi E."/>
            <person name="Shin-i T."/>
            <person name="Spagnuolo A."/>
            <person name="Stainier D."/>
            <person name="Suzuki M.M."/>
            <person name="Tassy O."/>
            <person name="Takatori N."/>
            <person name="Tokuoka M."/>
            <person name="Yagi K."/>
            <person name="Yoshizaki F."/>
            <person name="Wada S."/>
            <person name="Zhang C."/>
            <person name="Hyatt P.D."/>
            <person name="Larimer F."/>
            <person name="Detter C."/>
            <person name="Doggett N."/>
            <person name="Glavina T."/>
            <person name="Hawkins T."/>
            <person name="Richardson P."/>
            <person name="Lucas S."/>
            <person name="Kohara Y."/>
            <person name="Levine M."/>
            <person name="Satoh N."/>
            <person name="Rokhsar D.S."/>
        </authorList>
    </citation>
    <scope>NUCLEOTIDE SEQUENCE [LARGE SCALE GENOMIC DNA]</scope>
</reference>
<protein>
    <submittedName>
        <fullName evidence="1">Uncharacterized protein</fullName>
    </submittedName>
</protein>
<proteinExistence type="predicted"/>
<dbReference type="Ensembl" id="ENSCINT00000031427.1">
    <property type="protein sequence ID" value="ENSCINP00000035382.1"/>
    <property type="gene ID" value="ENSCING00000019598.1"/>
</dbReference>
<dbReference type="InParanoid" id="H2Y0E8"/>
<evidence type="ECO:0000313" key="2">
    <source>
        <dbReference type="Proteomes" id="UP000008144"/>
    </source>
</evidence>
<organism evidence="1 2">
    <name type="scientific">Ciona intestinalis</name>
    <name type="common">Transparent sea squirt</name>
    <name type="synonym">Ascidia intestinalis</name>
    <dbReference type="NCBI Taxonomy" id="7719"/>
    <lineage>
        <taxon>Eukaryota</taxon>
        <taxon>Metazoa</taxon>
        <taxon>Chordata</taxon>
        <taxon>Tunicata</taxon>
        <taxon>Ascidiacea</taxon>
        <taxon>Phlebobranchia</taxon>
        <taxon>Cionidae</taxon>
        <taxon>Ciona</taxon>
    </lineage>
</organism>
<dbReference type="EMBL" id="EAAA01000068">
    <property type="status" value="NOT_ANNOTATED_CDS"/>
    <property type="molecule type" value="Genomic_DNA"/>
</dbReference>
<reference evidence="1" key="4">
    <citation type="submission" date="2025-09" db="UniProtKB">
        <authorList>
            <consortium name="Ensembl"/>
        </authorList>
    </citation>
    <scope>IDENTIFICATION</scope>
</reference>
<sequence>FRTQQDINHHTGNKKRETNLLTKNYFKFSSQHARLIQLLYCKPNNSILSDLTNSSIYIYVYSWNI</sequence>
<name>H2Y0E8_CIOIN</name>